<proteinExistence type="predicted"/>
<keyword evidence="2" id="KW-1185">Reference proteome</keyword>
<organism evidence="1 2">
    <name type="scientific">Eubacterium callanderi</name>
    <dbReference type="NCBI Taxonomy" id="53442"/>
    <lineage>
        <taxon>Bacteria</taxon>
        <taxon>Bacillati</taxon>
        <taxon>Bacillota</taxon>
        <taxon>Clostridia</taxon>
        <taxon>Eubacteriales</taxon>
        <taxon>Eubacteriaceae</taxon>
        <taxon>Eubacterium</taxon>
    </lineage>
</organism>
<dbReference type="AlphaFoldDB" id="E3GGI3"/>
<dbReference type="EMBL" id="CP002273">
    <property type="protein sequence ID" value="ADO38788.1"/>
    <property type="molecule type" value="Genomic_DNA"/>
</dbReference>
<evidence type="ECO:0000313" key="1">
    <source>
        <dbReference type="EMBL" id="ADO38788.1"/>
    </source>
</evidence>
<reference key="1">
    <citation type="submission" date="2010-09" db="EMBL/GenBank/DDBJ databases">
        <authorList>
            <person name="Roh H."/>
            <person name="Ko H.-J."/>
            <person name="Kim D."/>
            <person name="Choi D.G."/>
            <person name="Park S."/>
            <person name="Kim S."/>
            <person name="Kim K.H."/>
            <person name="Chang I.S."/>
            <person name="Choi I.-G."/>
        </authorList>
    </citation>
    <scope>NUCLEOTIDE SEQUENCE</scope>
    <source>
        <strain>KIST612</strain>
    </source>
</reference>
<accession>E3GGI3</accession>
<name>E3GGI3_9FIRM</name>
<dbReference type="HOGENOM" id="CLU_3270224_0_0_9"/>
<reference evidence="1 2" key="2">
    <citation type="journal article" date="2011" name="J. Bacteriol.">
        <title>Complete genome sequence of a carbon monoxide-utilizing acetogen, Eubacterium limosum KIST612.</title>
        <authorList>
            <person name="Roh H."/>
            <person name="Ko H.J."/>
            <person name="Kim D."/>
            <person name="Choi D.G."/>
            <person name="Park S."/>
            <person name="Kim S."/>
            <person name="Chang I.S."/>
            <person name="Choi I.G."/>
        </authorList>
    </citation>
    <scope>NUCLEOTIDE SEQUENCE [LARGE SCALE GENOMIC DNA]</scope>
    <source>
        <strain evidence="1 2">KIST612</strain>
    </source>
</reference>
<gene>
    <name evidence="1" type="ordered locus">ELI_3841</name>
</gene>
<dbReference type="KEGG" id="elm:ELI_3841"/>
<sequence length="41" mass="4928">MIFCDNEELPNKIIDILATKFLDLQKRFLVLKLYTFVRIIV</sequence>
<evidence type="ECO:0000313" key="2">
    <source>
        <dbReference type="Proteomes" id="UP000006873"/>
    </source>
</evidence>
<protein>
    <submittedName>
        <fullName evidence="1">Uncharacterized protein</fullName>
    </submittedName>
</protein>
<dbReference type="Proteomes" id="UP000006873">
    <property type="component" value="Chromosome"/>
</dbReference>